<evidence type="ECO:0000313" key="5">
    <source>
        <dbReference type="EMBL" id="CAK9435744.1"/>
    </source>
</evidence>
<dbReference type="Pfam" id="PF07855">
    <property type="entry name" value="ATG101"/>
    <property type="match status" value="1"/>
</dbReference>
<organism evidence="5 6">
    <name type="scientific">Lodderomyces beijingensis</name>
    <dbReference type="NCBI Taxonomy" id="1775926"/>
    <lineage>
        <taxon>Eukaryota</taxon>
        <taxon>Fungi</taxon>
        <taxon>Dikarya</taxon>
        <taxon>Ascomycota</taxon>
        <taxon>Saccharomycotina</taxon>
        <taxon>Pichiomycetes</taxon>
        <taxon>Debaryomycetaceae</taxon>
        <taxon>Candida/Lodderomyces clade</taxon>
        <taxon>Lodderomyces</taxon>
    </lineage>
</organism>
<gene>
    <name evidence="5" type="ORF">LODBEIA_P04510</name>
</gene>
<name>A0ABP0ZJ69_9ASCO</name>
<evidence type="ECO:0000256" key="4">
    <source>
        <dbReference type="SAM" id="MobiDB-lite"/>
    </source>
</evidence>
<dbReference type="InterPro" id="IPR012445">
    <property type="entry name" value="ATG101"/>
</dbReference>
<comment type="similarity">
    <text evidence="1">Belongs to the ATG101 family.</text>
</comment>
<dbReference type="PANTHER" id="PTHR13292">
    <property type="entry name" value="AUTOPHAGY-RELATED PROTEIN 101"/>
    <property type="match status" value="1"/>
</dbReference>
<keyword evidence="6" id="KW-1185">Reference proteome</keyword>
<feature type="compositionally biased region" description="Low complexity" evidence="4">
    <location>
        <begin position="97"/>
        <end position="117"/>
    </location>
</feature>
<sequence length="256" mass="28516">MEFSIDLVGERSVLRESIKGVIWTIFFNRLFGPIQPQTSEFLNITYPQVANQPELDAMIDDKINRYIRSCVNARKLPVHGVMSIQFLDQVPKKRKASTNTATTTTTTRKSSGWFSRGSGSGGSGGSGGGGAEAGNEAIDEENVRVWETWTLNIECLPIEERITNRRRETHGARGYNHSHAVEVSMQNFEMNLLRIYDAVERERDHVPPITTLEVAPFAYRINILPSPSSPATLTPPPPPSAGEEEGWGTYIKKILD</sequence>
<evidence type="ECO:0000256" key="3">
    <source>
        <dbReference type="ARBA" id="ARBA00023006"/>
    </source>
</evidence>
<feature type="region of interest" description="Disordered" evidence="4">
    <location>
        <begin position="227"/>
        <end position="248"/>
    </location>
</feature>
<dbReference type="RefSeq" id="XP_066827389.1">
    <property type="nucleotide sequence ID" value="XM_066974739.1"/>
</dbReference>
<feature type="compositionally biased region" description="Gly residues" evidence="4">
    <location>
        <begin position="118"/>
        <end position="132"/>
    </location>
</feature>
<accession>A0ABP0ZJ69</accession>
<reference evidence="5 6" key="1">
    <citation type="submission" date="2024-03" db="EMBL/GenBank/DDBJ databases">
        <authorList>
            <person name="Brejova B."/>
        </authorList>
    </citation>
    <scope>NUCLEOTIDE SEQUENCE [LARGE SCALE GENOMIC DNA]</scope>
    <source>
        <strain evidence="5 6">CBS 14171</strain>
    </source>
</reference>
<feature type="region of interest" description="Disordered" evidence="4">
    <location>
        <begin position="94"/>
        <end position="134"/>
    </location>
</feature>
<protein>
    <recommendedName>
        <fullName evidence="2">Autophagy-related protein 101</fullName>
    </recommendedName>
</protein>
<dbReference type="GeneID" id="92205647"/>
<dbReference type="EMBL" id="OZ022405">
    <property type="protein sequence ID" value="CAK9435744.1"/>
    <property type="molecule type" value="Genomic_DNA"/>
</dbReference>
<dbReference type="Proteomes" id="UP001497383">
    <property type="component" value="Chromosome 1"/>
</dbReference>
<dbReference type="PANTHER" id="PTHR13292:SF0">
    <property type="entry name" value="AUTOPHAGY-RELATED PROTEIN 101"/>
    <property type="match status" value="1"/>
</dbReference>
<evidence type="ECO:0000256" key="1">
    <source>
        <dbReference type="ARBA" id="ARBA00007130"/>
    </source>
</evidence>
<proteinExistence type="inferred from homology"/>
<evidence type="ECO:0000256" key="2">
    <source>
        <dbReference type="ARBA" id="ARBA00018874"/>
    </source>
</evidence>
<keyword evidence="3" id="KW-0072">Autophagy</keyword>
<evidence type="ECO:0000313" key="6">
    <source>
        <dbReference type="Proteomes" id="UP001497383"/>
    </source>
</evidence>